<comment type="subcellular location">
    <subcellularLocation>
        <location evidence="1">Nucleus</location>
    </subcellularLocation>
</comment>
<dbReference type="Pfam" id="PF02135">
    <property type="entry name" value="zf-TAZ"/>
    <property type="match status" value="2"/>
</dbReference>
<dbReference type="SUPFAM" id="SSF57850">
    <property type="entry name" value="RING/U-box"/>
    <property type="match status" value="2"/>
</dbReference>
<evidence type="ECO:0000256" key="10">
    <source>
        <dbReference type="PROSITE-ProRule" id="PRU00203"/>
    </source>
</evidence>
<dbReference type="SUPFAM" id="SSF57933">
    <property type="entry name" value="TAZ domain"/>
    <property type="match status" value="3"/>
</dbReference>
<protein>
    <recommendedName>
        <fullName evidence="2">histone acetyltransferase</fullName>
        <ecNumber evidence="2">2.3.1.48</ecNumber>
    </recommendedName>
</protein>
<dbReference type="eggNOG" id="KOG1778">
    <property type="taxonomic scope" value="Eukaryota"/>
</dbReference>
<evidence type="ECO:0000313" key="16">
    <source>
        <dbReference type="Proteomes" id="UP000006813"/>
    </source>
</evidence>
<evidence type="ECO:0000256" key="5">
    <source>
        <dbReference type="ARBA" id="ARBA00022771"/>
    </source>
</evidence>
<dbReference type="InterPro" id="IPR013178">
    <property type="entry name" value="Histone_AcTrfase_Rtt109/CBP"/>
</dbReference>
<dbReference type="PANTHER" id="PTHR13808:SF29">
    <property type="entry name" value="HISTONE ACETYLTRANSFERASE P300"/>
    <property type="match status" value="1"/>
</dbReference>
<dbReference type="GO" id="GO:0000123">
    <property type="term" value="C:histone acetyltransferase complex"/>
    <property type="evidence" value="ECO:0007669"/>
    <property type="project" value="TreeGrafter"/>
</dbReference>
<feature type="domain" description="TAZ-type" evidence="13">
    <location>
        <begin position="24"/>
        <end position="128"/>
    </location>
</feature>
<dbReference type="InterPro" id="IPR000197">
    <property type="entry name" value="Znf_TAZ"/>
</dbReference>
<dbReference type="InterPro" id="IPR000433">
    <property type="entry name" value="Znf_ZZ"/>
</dbReference>
<dbReference type="AlphaFoldDB" id="G5BVC5"/>
<evidence type="ECO:0000256" key="7">
    <source>
        <dbReference type="ARBA" id="ARBA00023015"/>
    </source>
</evidence>
<feature type="compositionally biased region" description="Polar residues" evidence="12">
    <location>
        <begin position="13"/>
        <end position="24"/>
    </location>
</feature>
<gene>
    <name evidence="15" type="ORF">GW7_17945</name>
</gene>
<feature type="domain" description="ZZ-type" evidence="14">
    <location>
        <begin position="93"/>
        <end position="143"/>
    </location>
</feature>
<dbReference type="SMART" id="SM00291">
    <property type="entry name" value="ZnF_ZZ"/>
    <property type="match status" value="2"/>
</dbReference>
<dbReference type="InterPro" id="IPR043145">
    <property type="entry name" value="Znf_ZZ_sf"/>
</dbReference>
<dbReference type="SMART" id="SM00551">
    <property type="entry name" value="ZnF_TAZ"/>
    <property type="match status" value="3"/>
</dbReference>
<keyword evidence="7" id="KW-0805">Transcription regulation</keyword>
<dbReference type="EMBL" id="JH172086">
    <property type="protein sequence ID" value="EHB13236.1"/>
    <property type="molecule type" value="Genomic_DNA"/>
</dbReference>
<dbReference type="InterPro" id="IPR035898">
    <property type="entry name" value="TAZ_dom_sf"/>
</dbReference>
<evidence type="ECO:0000256" key="1">
    <source>
        <dbReference type="ARBA" id="ARBA00004123"/>
    </source>
</evidence>
<feature type="zinc finger region" description="TAZ-type" evidence="10">
    <location>
        <begin position="158"/>
        <end position="238"/>
    </location>
</feature>
<evidence type="ECO:0000256" key="6">
    <source>
        <dbReference type="ARBA" id="ARBA00022833"/>
    </source>
</evidence>
<dbReference type="GO" id="GO:0031490">
    <property type="term" value="F:chromatin DNA binding"/>
    <property type="evidence" value="ECO:0007669"/>
    <property type="project" value="TreeGrafter"/>
</dbReference>
<dbReference type="STRING" id="10181.G5BVC5"/>
<accession>G5BVC5</accession>
<dbReference type="PANTHER" id="PTHR13808">
    <property type="entry name" value="CBP/P300-RELATED"/>
    <property type="match status" value="1"/>
</dbReference>
<feature type="domain" description="ZZ-type" evidence="14">
    <location>
        <begin position="282"/>
        <end position="332"/>
    </location>
</feature>
<dbReference type="EC" id="2.3.1.48" evidence="2"/>
<dbReference type="Pfam" id="PF00569">
    <property type="entry name" value="ZZ"/>
    <property type="match status" value="2"/>
</dbReference>
<dbReference type="GO" id="GO:0005667">
    <property type="term" value="C:transcription regulator complex"/>
    <property type="evidence" value="ECO:0007669"/>
    <property type="project" value="TreeGrafter"/>
</dbReference>
<organism evidence="15 16">
    <name type="scientific">Heterocephalus glaber</name>
    <name type="common">Naked mole rat</name>
    <dbReference type="NCBI Taxonomy" id="10181"/>
    <lineage>
        <taxon>Eukaryota</taxon>
        <taxon>Metazoa</taxon>
        <taxon>Chordata</taxon>
        <taxon>Craniata</taxon>
        <taxon>Vertebrata</taxon>
        <taxon>Euteleostomi</taxon>
        <taxon>Mammalia</taxon>
        <taxon>Eutheria</taxon>
        <taxon>Euarchontoglires</taxon>
        <taxon>Glires</taxon>
        <taxon>Rodentia</taxon>
        <taxon>Hystricomorpha</taxon>
        <taxon>Bathyergidae</taxon>
        <taxon>Heterocephalus</taxon>
    </lineage>
</organism>
<evidence type="ECO:0000256" key="4">
    <source>
        <dbReference type="ARBA" id="ARBA00022723"/>
    </source>
</evidence>
<keyword evidence="6 10" id="KW-0862">Zinc</keyword>
<dbReference type="GO" id="GO:0004402">
    <property type="term" value="F:histone acetyltransferase activity"/>
    <property type="evidence" value="ECO:0007669"/>
    <property type="project" value="InterPro"/>
</dbReference>
<proteinExistence type="predicted"/>
<feature type="domain" description="TAZ-type" evidence="13">
    <location>
        <begin position="158"/>
        <end position="238"/>
    </location>
</feature>
<evidence type="ECO:0000256" key="11">
    <source>
        <dbReference type="PROSITE-ProRule" id="PRU00228"/>
    </source>
</evidence>
<evidence type="ECO:0000256" key="3">
    <source>
        <dbReference type="ARBA" id="ARBA00022679"/>
    </source>
</evidence>
<dbReference type="PROSITE" id="PS50135">
    <property type="entry name" value="ZF_ZZ_2"/>
    <property type="match status" value="2"/>
</dbReference>
<dbReference type="GO" id="GO:0005634">
    <property type="term" value="C:nucleus"/>
    <property type="evidence" value="ECO:0007669"/>
    <property type="project" value="UniProtKB-SubCell"/>
</dbReference>
<keyword evidence="9" id="KW-0539">Nucleus</keyword>
<feature type="region of interest" description="Disordered" evidence="12">
    <location>
        <begin position="1"/>
        <end position="24"/>
    </location>
</feature>
<feature type="domain" description="TAZ-type" evidence="13">
    <location>
        <begin position="347"/>
        <end position="428"/>
    </location>
</feature>
<evidence type="ECO:0000256" key="9">
    <source>
        <dbReference type="ARBA" id="ARBA00023242"/>
    </source>
</evidence>
<dbReference type="Proteomes" id="UP000006813">
    <property type="component" value="Unassembled WGS sequence"/>
</dbReference>
<evidence type="ECO:0000256" key="12">
    <source>
        <dbReference type="SAM" id="MobiDB-lite"/>
    </source>
</evidence>
<feature type="region of interest" description="Disordered" evidence="12">
    <location>
        <begin position="137"/>
        <end position="160"/>
    </location>
</feature>
<evidence type="ECO:0000256" key="8">
    <source>
        <dbReference type="ARBA" id="ARBA00023163"/>
    </source>
</evidence>
<keyword evidence="4 10" id="KW-0479">Metal-binding</keyword>
<feature type="zinc finger region" description="TAZ-type" evidence="10">
    <location>
        <begin position="347"/>
        <end position="428"/>
    </location>
</feature>
<keyword evidence="5 11" id="KW-0863">Zinc-finger</keyword>
<feature type="region of interest" description="Disordered" evidence="12">
    <location>
        <begin position="326"/>
        <end position="349"/>
    </location>
</feature>
<dbReference type="InParanoid" id="G5BVC5"/>
<keyword evidence="8" id="KW-0804">Transcription</keyword>
<feature type="zinc finger region" description="TAZ-type" evidence="10">
    <location>
        <begin position="24"/>
        <end position="128"/>
    </location>
</feature>
<evidence type="ECO:0000259" key="13">
    <source>
        <dbReference type="PROSITE" id="PS50134"/>
    </source>
</evidence>
<keyword evidence="3 15" id="KW-0808">Transferase</keyword>
<dbReference type="Gene3D" id="1.20.1020.10">
    <property type="entry name" value="TAZ domain"/>
    <property type="match status" value="3"/>
</dbReference>
<dbReference type="GO" id="GO:0008270">
    <property type="term" value="F:zinc ion binding"/>
    <property type="evidence" value="ECO:0007669"/>
    <property type="project" value="UniProtKB-KW"/>
</dbReference>
<dbReference type="PROSITE" id="PS01357">
    <property type="entry name" value="ZF_ZZ_1"/>
    <property type="match status" value="2"/>
</dbReference>
<reference evidence="15 16" key="1">
    <citation type="journal article" date="2011" name="Nature">
        <title>Genome sequencing reveals insights into physiology and longevity of the naked mole rat.</title>
        <authorList>
            <person name="Kim E.B."/>
            <person name="Fang X."/>
            <person name="Fushan A.A."/>
            <person name="Huang Z."/>
            <person name="Lobanov A.V."/>
            <person name="Han L."/>
            <person name="Marino S.M."/>
            <person name="Sun X."/>
            <person name="Turanov A.A."/>
            <person name="Yang P."/>
            <person name="Yim S.H."/>
            <person name="Zhao X."/>
            <person name="Kasaikina M.V."/>
            <person name="Stoletzki N."/>
            <person name="Peng C."/>
            <person name="Polak P."/>
            <person name="Xiong Z."/>
            <person name="Kiezun A."/>
            <person name="Zhu Y."/>
            <person name="Chen Y."/>
            <person name="Kryukov G.V."/>
            <person name="Zhang Q."/>
            <person name="Peshkin L."/>
            <person name="Yang L."/>
            <person name="Bronson R.T."/>
            <person name="Buffenstein R."/>
            <person name="Wang B."/>
            <person name="Han C."/>
            <person name="Li Q."/>
            <person name="Chen L."/>
            <person name="Zhao W."/>
            <person name="Sunyaev S.R."/>
            <person name="Park T.J."/>
            <person name="Zhang G."/>
            <person name="Wang J."/>
            <person name="Gladyshev V.N."/>
        </authorList>
    </citation>
    <scope>NUCLEOTIDE SEQUENCE [LARGE SCALE GENOMIC DNA]</scope>
</reference>
<dbReference type="GO" id="GO:0045944">
    <property type="term" value="P:positive regulation of transcription by RNA polymerase II"/>
    <property type="evidence" value="ECO:0007669"/>
    <property type="project" value="TreeGrafter"/>
</dbReference>
<sequence length="452" mass="51013">MEKLGLGLDDDSSNQQGLATQSPGDSHHLSIQRCNQSLVHAYQCCDGACSLPSCKKMKRVVQHTKGCKRKTNGSDLIEVGMSPLHSNHPCRFACQLLCTCCECKDRVDTHWHCTVCQEYDLCVSCYHTKSHDHPMEKLGLGLDDDSSNQQGAAAQSPEESRRLSIQRNIQYLILACQCRDANCPLPSCQKMKRVVHHTKGCKRKSTGRCPVCRQLIALCCYHAKRCPEPRIFALCHNHEPASPPNIWSSDSSHGEEAEDVSVSDLIEVGMSPLHSNHPCRFACQLLCTCCECKDRVDTHWHCTVCQEYDLCVSCYHTKSHDHPMEKLGLGLDDDSSNQQGAAAQSPEESRRLSIQRNIQYLILACQCRDANCPLPSCQKMKRVVHHTKGCKRKSTGRCPVCRQLIALCCYHAKRCHENFCPVPFCFNIRQKLRQQQLQPRQAQVLHRRMASM</sequence>
<evidence type="ECO:0000259" key="14">
    <source>
        <dbReference type="PROSITE" id="PS50135"/>
    </source>
</evidence>
<dbReference type="GO" id="GO:0003713">
    <property type="term" value="F:transcription coactivator activity"/>
    <property type="evidence" value="ECO:0007669"/>
    <property type="project" value="TreeGrafter"/>
</dbReference>
<evidence type="ECO:0000256" key="2">
    <source>
        <dbReference type="ARBA" id="ARBA00013184"/>
    </source>
</evidence>
<dbReference type="Gene3D" id="3.30.60.90">
    <property type="match status" value="1"/>
</dbReference>
<evidence type="ECO:0000313" key="15">
    <source>
        <dbReference type="EMBL" id="EHB13236.1"/>
    </source>
</evidence>
<name>G5BVC5_HETGA</name>
<dbReference type="PROSITE" id="PS50134">
    <property type="entry name" value="ZF_TAZ"/>
    <property type="match status" value="3"/>
</dbReference>